<dbReference type="Gene3D" id="2.60.40.820">
    <property type="entry name" value="Transcription factor, T-box"/>
    <property type="match status" value="1"/>
</dbReference>
<reference evidence="9" key="1">
    <citation type="submission" date="2011-07" db="EMBL/GenBank/DDBJ databases">
        <authorList>
            <consortium name="Caenorhabditis brenneri Sequencing and Analysis Consortium"/>
            <person name="Wilson R.K."/>
        </authorList>
    </citation>
    <scope>NUCLEOTIDE SEQUENCE [LARGE SCALE GENOMIC DNA]</scope>
    <source>
        <strain evidence="9">PB2801</strain>
    </source>
</reference>
<dbReference type="PRINTS" id="PR00937">
    <property type="entry name" value="TBOX"/>
</dbReference>
<proteinExistence type="predicted"/>
<feature type="compositionally biased region" description="Low complexity" evidence="6">
    <location>
        <begin position="383"/>
        <end position="399"/>
    </location>
</feature>
<dbReference type="GO" id="GO:0045893">
    <property type="term" value="P:positive regulation of DNA-templated transcription"/>
    <property type="evidence" value="ECO:0007669"/>
    <property type="project" value="InterPro"/>
</dbReference>
<dbReference type="GO" id="GO:0000981">
    <property type="term" value="F:DNA-binding transcription factor activity, RNA polymerase II-specific"/>
    <property type="evidence" value="ECO:0007669"/>
    <property type="project" value="TreeGrafter"/>
</dbReference>
<feature type="compositionally biased region" description="Low complexity" evidence="6">
    <location>
        <begin position="410"/>
        <end position="419"/>
    </location>
</feature>
<dbReference type="GO" id="GO:0000978">
    <property type="term" value="F:RNA polymerase II cis-regulatory region sequence-specific DNA binding"/>
    <property type="evidence" value="ECO:0007669"/>
    <property type="project" value="InterPro"/>
</dbReference>
<evidence type="ECO:0000256" key="5">
    <source>
        <dbReference type="PROSITE-ProRule" id="PRU00201"/>
    </source>
</evidence>
<keyword evidence="2 5" id="KW-0238">DNA-binding</keyword>
<dbReference type="HOGENOM" id="CLU_566489_0_0_1"/>
<protein>
    <recommendedName>
        <fullName evidence="7">T-box domain-containing protein</fullName>
    </recommendedName>
</protein>
<dbReference type="InterPro" id="IPR001699">
    <property type="entry name" value="TF_T-box"/>
</dbReference>
<dbReference type="PANTHER" id="PTHR11267">
    <property type="entry name" value="T-BOX PROTEIN-RELATED"/>
    <property type="match status" value="1"/>
</dbReference>
<dbReference type="OrthoDB" id="7442607at2759"/>
<keyword evidence="3" id="KW-0804">Transcription</keyword>
<dbReference type="GO" id="GO:0005634">
    <property type="term" value="C:nucleus"/>
    <property type="evidence" value="ECO:0007669"/>
    <property type="project" value="UniProtKB-SubCell"/>
</dbReference>
<dbReference type="InterPro" id="IPR036960">
    <property type="entry name" value="T-box_sf"/>
</dbReference>
<keyword evidence="1" id="KW-0805">Transcription regulation</keyword>
<organism evidence="9">
    <name type="scientific">Caenorhabditis brenneri</name>
    <name type="common">Nematode worm</name>
    <dbReference type="NCBI Taxonomy" id="135651"/>
    <lineage>
        <taxon>Eukaryota</taxon>
        <taxon>Metazoa</taxon>
        <taxon>Ecdysozoa</taxon>
        <taxon>Nematoda</taxon>
        <taxon>Chromadorea</taxon>
        <taxon>Rhabditida</taxon>
        <taxon>Rhabditina</taxon>
        <taxon>Rhabditomorpha</taxon>
        <taxon>Rhabditoidea</taxon>
        <taxon>Rhabditidae</taxon>
        <taxon>Peloderinae</taxon>
        <taxon>Caenorhabditis</taxon>
    </lineage>
</organism>
<evidence type="ECO:0000256" key="1">
    <source>
        <dbReference type="ARBA" id="ARBA00023015"/>
    </source>
</evidence>
<dbReference type="EMBL" id="GL379955">
    <property type="protein sequence ID" value="EGT38131.1"/>
    <property type="molecule type" value="Genomic_DNA"/>
</dbReference>
<dbReference type="eggNOG" id="KOG3585">
    <property type="taxonomic scope" value="Eukaryota"/>
</dbReference>
<dbReference type="SUPFAM" id="SSF49417">
    <property type="entry name" value="p53-like transcription factors"/>
    <property type="match status" value="1"/>
</dbReference>
<name>G0NVB6_CAEBE</name>
<gene>
    <name evidence="8" type="ORF">CAEBREN_12321</name>
</gene>
<comment type="caution">
    <text evidence="5">Lacks conserved residue(s) required for the propagation of feature annotation.</text>
</comment>
<sequence>MFNMNNSNNLGAAQGGYPPMTPVPTVPRFTVFPVPPPQMSQNTGNALMPPMADFMSYNDPVMMPNPQNMTPDVYPYGGNYSDPQQPGYCTPSTSTAPQNQWMMSHPLDAVAQQMQIAGQQSYGYYGNQTAQYPQLPVRLNWSSYGYSAPHKPAAGLAAPSHSPVKMTLIDGENSWGIMDANCHEIMVSFKGKEIFPHLRFSVQGLNPKSIYRIGLKLVRVSRSEWTYTKDGVWKESNKKSFHGSLETNEIFCSKAMNGWQWMRQGVNFSDAHVRSEKSEAWMAIQKGVVGLKKTSQSLVVELRRKYRPVVSVYEMTVDEAKKVQEFTFPKTDFITVSEIKNEDMKHLKSVLNRNTRSEFKEVARKALAKSTTVKLCPPGLLVVDSEPVSPGPSGSPDTGFGSGGDETLDSQSSGSSQVGSSGGQEFMCPGARSLGAEFPNFGNDIVEDLDDLELWGELTTDQIGLASPLPSEYDPSLDQYL</sequence>
<dbReference type="AlphaFoldDB" id="G0NVB6"/>
<keyword evidence="9" id="KW-1185">Reference proteome</keyword>
<evidence type="ECO:0000256" key="6">
    <source>
        <dbReference type="SAM" id="MobiDB-lite"/>
    </source>
</evidence>
<dbReference type="SMART" id="SM00425">
    <property type="entry name" value="TBOX"/>
    <property type="match status" value="1"/>
</dbReference>
<dbReference type="PROSITE" id="PS50252">
    <property type="entry name" value="TBOX_3"/>
    <property type="match status" value="1"/>
</dbReference>
<dbReference type="GO" id="GO:0001708">
    <property type="term" value="P:cell fate specification"/>
    <property type="evidence" value="ECO:0007669"/>
    <property type="project" value="TreeGrafter"/>
</dbReference>
<feature type="region of interest" description="Disordered" evidence="6">
    <location>
        <begin position="383"/>
        <end position="428"/>
    </location>
</feature>
<keyword evidence="4 5" id="KW-0539">Nucleus</keyword>
<feature type="domain" description="T-box" evidence="7">
    <location>
        <begin position="169"/>
        <end position="360"/>
    </location>
</feature>
<dbReference type="OMA" id="PRVICHY"/>
<dbReference type="InterPro" id="IPR046360">
    <property type="entry name" value="T-box_DNA-bd"/>
</dbReference>
<evidence type="ECO:0000256" key="3">
    <source>
        <dbReference type="ARBA" id="ARBA00023163"/>
    </source>
</evidence>
<dbReference type="InterPro" id="IPR008967">
    <property type="entry name" value="p53-like_TF_DNA-bd_sf"/>
</dbReference>
<evidence type="ECO:0000256" key="2">
    <source>
        <dbReference type="ARBA" id="ARBA00023125"/>
    </source>
</evidence>
<evidence type="ECO:0000259" key="7">
    <source>
        <dbReference type="PROSITE" id="PS50252"/>
    </source>
</evidence>
<comment type="subcellular location">
    <subcellularLocation>
        <location evidence="5">Nucleus</location>
    </subcellularLocation>
</comment>
<dbReference type="PANTHER" id="PTHR11267:SF181">
    <property type="entry name" value="OPTOMOTOR-BLIND PROTEIN"/>
    <property type="match status" value="1"/>
</dbReference>
<dbReference type="InParanoid" id="G0NVB6"/>
<dbReference type="Proteomes" id="UP000008068">
    <property type="component" value="Unassembled WGS sequence"/>
</dbReference>
<evidence type="ECO:0000313" key="9">
    <source>
        <dbReference type="Proteomes" id="UP000008068"/>
    </source>
</evidence>
<evidence type="ECO:0000313" key="8">
    <source>
        <dbReference type="EMBL" id="EGT38131.1"/>
    </source>
</evidence>
<dbReference type="Pfam" id="PF00907">
    <property type="entry name" value="T-box"/>
    <property type="match status" value="1"/>
</dbReference>
<accession>G0NVB6</accession>
<evidence type="ECO:0000256" key="4">
    <source>
        <dbReference type="ARBA" id="ARBA00023242"/>
    </source>
</evidence>
<dbReference type="STRING" id="135651.G0NVB6"/>
<dbReference type="GO" id="GO:0000785">
    <property type="term" value="C:chromatin"/>
    <property type="evidence" value="ECO:0007669"/>
    <property type="project" value="TreeGrafter"/>
</dbReference>